<feature type="non-terminal residue" evidence="1">
    <location>
        <position position="108"/>
    </location>
</feature>
<dbReference type="Proteomes" id="UP000281549">
    <property type="component" value="Unassembled WGS sequence"/>
</dbReference>
<organism evidence="1 2">
    <name type="scientific">Rozella allomycis (strain CSF55)</name>
    <dbReference type="NCBI Taxonomy" id="988480"/>
    <lineage>
        <taxon>Eukaryota</taxon>
        <taxon>Fungi</taxon>
        <taxon>Fungi incertae sedis</taxon>
        <taxon>Cryptomycota</taxon>
        <taxon>Cryptomycota incertae sedis</taxon>
        <taxon>Rozella</taxon>
    </lineage>
</organism>
<name>A0A4P9YCY5_ROZAC</name>
<protein>
    <submittedName>
        <fullName evidence="1">Uncharacterized protein</fullName>
    </submittedName>
</protein>
<gene>
    <name evidence="1" type="ORF">ROZALSC1DRAFT_31851</name>
</gene>
<dbReference type="EMBL" id="ML007098">
    <property type="protein sequence ID" value="RKP16040.1"/>
    <property type="molecule type" value="Genomic_DNA"/>
</dbReference>
<proteinExistence type="predicted"/>
<accession>A0A4P9YCY5</accession>
<evidence type="ECO:0000313" key="1">
    <source>
        <dbReference type="EMBL" id="RKP16040.1"/>
    </source>
</evidence>
<dbReference type="AlphaFoldDB" id="A0A4P9YCY5"/>
<reference evidence="2" key="1">
    <citation type="journal article" date="2018" name="Nat. Microbiol.">
        <title>Leveraging single-cell genomics to expand the fungal tree of life.</title>
        <authorList>
            <person name="Ahrendt S.R."/>
            <person name="Quandt C.A."/>
            <person name="Ciobanu D."/>
            <person name="Clum A."/>
            <person name="Salamov A."/>
            <person name="Andreopoulos B."/>
            <person name="Cheng J.F."/>
            <person name="Woyke T."/>
            <person name="Pelin A."/>
            <person name="Henrissat B."/>
            <person name="Reynolds N.K."/>
            <person name="Benny G.L."/>
            <person name="Smith M.E."/>
            <person name="James T.Y."/>
            <person name="Grigoriev I.V."/>
        </authorList>
    </citation>
    <scope>NUCLEOTIDE SEQUENCE [LARGE SCALE GENOMIC DNA]</scope>
    <source>
        <strain evidence="2">CSF55</strain>
    </source>
</reference>
<sequence>MEATTDLQEVQTQLINQQKLQLQQAVPMQSPLESFLNKFRGEIKTDVAVFDKLSNNAFHVVVDRDVCLTGIANEILRRWLLKESHLERRFVDRHIGLQAPPGGGKSQM</sequence>
<evidence type="ECO:0000313" key="2">
    <source>
        <dbReference type="Proteomes" id="UP000281549"/>
    </source>
</evidence>